<dbReference type="PANTHER" id="PTHR43806">
    <property type="entry name" value="PEPTIDASE S8"/>
    <property type="match status" value="1"/>
</dbReference>
<organism evidence="7 8">
    <name type="scientific">Lactococcus lactis subsp. lactis</name>
    <name type="common">Streptococcus lactis</name>
    <dbReference type="NCBI Taxonomy" id="1360"/>
    <lineage>
        <taxon>Bacteria</taxon>
        <taxon>Bacillati</taxon>
        <taxon>Bacillota</taxon>
        <taxon>Bacilli</taxon>
        <taxon>Lactobacillales</taxon>
        <taxon>Streptococcaceae</taxon>
        <taxon>Lactococcus</taxon>
    </lineage>
</organism>
<proteinExistence type="inferred from homology"/>
<dbReference type="Pfam" id="PF00082">
    <property type="entry name" value="Peptidase_S8"/>
    <property type="match status" value="1"/>
</dbReference>
<dbReference type="InterPro" id="IPR000209">
    <property type="entry name" value="Peptidase_S8/S53_dom"/>
</dbReference>
<dbReference type="AlphaFoldDB" id="A0A0V8DLI3"/>
<dbReference type="InterPro" id="IPR036852">
    <property type="entry name" value="Peptidase_S8/S53_dom_sf"/>
</dbReference>
<dbReference type="CDD" id="cd04847">
    <property type="entry name" value="Peptidases_S8_Subtilisin_like_2"/>
    <property type="match status" value="1"/>
</dbReference>
<feature type="domain" description="Peptidase S8/S53" evidence="6">
    <location>
        <begin position="275"/>
        <end position="526"/>
    </location>
</feature>
<dbReference type="SUPFAM" id="SSF52743">
    <property type="entry name" value="Subtilisin-like"/>
    <property type="match status" value="1"/>
</dbReference>
<gene>
    <name evidence="7" type="ORF">LMG9449_2601</name>
</gene>
<evidence type="ECO:0000256" key="3">
    <source>
        <dbReference type="ARBA" id="ARBA00022801"/>
    </source>
</evidence>
<evidence type="ECO:0000313" key="7">
    <source>
        <dbReference type="EMBL" id="KSU14360.1"/>
    </source>
</evidence>
<dbReference type="GO" id="GO:0006508">
    <property type="term" value="P:proteolysis"/>
    <property type="evidence" value="ECO:0007669"/>
    <property type="project" value="UniProtKB-KW"/>
</dbReference>
<protein>
    <submittedName>
        <fullName evidence="7">Putative serine protease</fullName>
    </submittedName>
</protein>
<dbReference type="PATRIC" id="fig|1360.109.peg.584"/>
<comment type="caution">
    <text evidence="7">The sequence shown here is derived from an EMBL/GenBank/DDBJ whole genome shotgun (WGS) entry which is preliminary data.</text>
</comment>
<dbReference type="InterPro" id="IPR034074">
    <property type="entry name" value="Y4bN_pept_dom"/>
</dbReference>
<evidence type="ECO:0000256" key="1">
    <source>
        <dbReference type="ARBA" id="ARBA00011073"/>
    </source>
</evidence>
<dbReference type="Gene3D" id="3.40.50.200">
    <property type="entry name" value="Peptidase S8/S53 domain"/>
    <property type="match status" value="1"/>
</dbReference>
<feature type="region of interest" description="Disordered" evidence="5">
    <location>
        <begin position="1"/>
        <end position="29"/>
    </location>
</feature>
<keyword evidence="2 7" id="KW-0645">Protease</keyword>
<dbReference type="RefSeq" id="WP_058225459.1">
    <property type="nucleotide sequence ID" value="NZ_LKLS01000214.1"/>
</dbReference>
<dbReference type="InterPro" id="IPR050131">
    <property type="entry name" value="Peptidase_S8_subtilisin-like"/>
</dbReference>
<keyword evidence="3" id="KW-0378">Hydrolase</keyword>
<dbReference type="PANTHER" id="PTHR43806:SF11">
    <property type="entry name" value="CEREVISIN-RELATED"/>
    <property type="match status" value="1"/>
</dbReference>
<reference evidence="8" key="1">
    <citation type="submission" date="2015-10" db="EMBL/GenBank/DDBJ databases">
        <title>Draft Genome Sequences of 11 Lactococcus lactis subspecies cremoris strains.</title>
        <authorList>
            <person name="Wels M."/>
            <person name="Backus L."/>
            <person name="Boekhorst J."/>
            <person name="Dijkstra A."/>
            <person name="Beerthuizen M."/>
            <person name="Kelly W."/>
            <person name="Siezen R."/>
            <person name="Bachmann H."/>
            <person name="Van Hijum S."/>
        </authorList>
    </citation>
    <scope>NUCLEOTIDE SEQUENCE [LARGE SCALE GENOMIC DNA]</scope>
    <source>
        <strain evidence="8">LMG9449</strain>
    </source>
</reference>
<dbReference type="EMBL" id="LKLS01000214">
    <property type="protein sequence ID" value="KSU14360.1"/>
    <property type="molecule type" value="Genomic_DNA"/>
</dbReference>
<evidence type="ECO:0000256" key="4">
    <source>
        <dbReference type="ARBA" id="ARBA00022825"/>
    </source>
</evidence>
<evidence type="ECO:0000313" key="8">
    <source>
        <dbReference type="Proteomes" id="UP000053612"/>
    </source>
</evidence>
<accession>A0A0V8DLI3</accession>
<name>A0A0V8DLI3_LACLL</name>
<evidence type="ECO:0000259" key="6">
    <source>
        <dbReference type="Pfam" id="PF00082"/>
    </source>
</evidence>
<dbReference type="GO" id="GO:0004252">
    <property type="term" value="F:serine-type endopeptidase activity"/>
    <property type="evidence" value="ECO:0007669"/>
    <property type="project" value="InterPro"/>
</dbReference>
<comment type="similarity">
    <text evidence="1">Belongs to the peptidase S8 family.</text>
</comment>
<evidence type="ECO:0000256" key="5">
    <source>
        <dbReference type="SAM" id="MobiDB-lite"/>
    </source>
</evidence>
<sequence length="777" mass="87142">MTNYNPIISFEPREHDSGRTPGSGNSDKPRWILVGKELEDRINELTSEIDDVDSDWSINEKFGFPKVLEIEFSENAKAKTHQRKIVDLFTVGSKQSQIGMASEYSLIIKSNTSKDLKEIKSRLSDGDRNDWQISAILNISEYEPSFKTKSGTSTYKVSLLDFLNEKENSFSLNYVTEQLEENLISYKVLEYGAKKVIELQEASLDKLNFIRALPVKAIEPMEITNSFRFPGLDVEDLGSLNQFNESKIYPVVGLLDSGVSINKYTEGWVTRGNGGIYSDEQLDTTHGSYIASLLIHGDALNGVADSSIQGCRIIEVPIVPKNPINGPELIKNIEKAISHNDDIKIWNLSVSLGGEIQNDKFSDFSTELDRIQDTYNVLIFKSAGNDSSFYEGEEAGKLSTGAESVRSLTVGSMNRNSDINNYSIADYPSPYSRKGRGPASIVKPELSFYGGDVFATVAFPSYRSDFEIIGEKGFGASEEAIHQVGTSFSTPKVAKLAAEIVLLLDQEEFNPVLIKALLIHSAGYASNLVMDDNEKIEKLGFGKPDQPPLILSTDDNSSTLLLEGTLEKGKNIDILDFPFPNNLVENGKFKGQITATLVYEPYLESQLGSEYCQSNLVLRIGTYDEQSTREGRFAIFNPIKKEGAQNILRNGFYSRRKMLQNTQFGPERLQIEYGDKYYPVKKYKCDLEELVTSAENYINSDKRWYLFLEGQYRDFITKKLETQGEHPSMRFCLLITIKDPNANTDVHSGVVQSLNNLNFNYSELENSVQIDVNTELQ</sequence>
<keyword evidence="4" id="KW-0720">Serine protease</keyword>
<evidence type="ECO:0000256" key="2">
    <source>
        <dbReference type="ARBA" id="ARBA00022670"/>
    </source>
</evidence>
<dbReference type="Proteomes" id="UP000053612">
    <property type="component" value="Unassembled WGS sequence"/>
</dbReference>